<feature type="domain" description="Soluble ligand binding" evidence="3">
    <location>
        <begin position="120"/>
        <end position="169"/>
    </location>
</feature>
<keyword evidence="5" id="KW-1185">Reference proteome</keyword>
<keyword evidence="1" id="KW-0732">Signal</keyword>
<name>A0A975GWH2_9CAUL</name>
<evidence type="ECO:0000259" key="2">
    <source>
        <dbReference type="Pfam" id="PF02563"/>
    </source>
</evidence>
<dbReference type="GO" id="GO:0015159">
    <property type="term" value="F:polysaccharide transmembrane transporter activity"/>
    <property type="evidence" value="ECO:0007669"/>
    <property type="project" value="InterPro"/>
</dbReference>
<dbReference type="KEGG" id="bgoe:IFJ75_02600"/>
<dbReference type="InterPro" id="IPR003715">
    <property type="entry name" value="Poly_export_N"/>
</dbReference>
<dbReference type="Pfam" id="PF02563">
    <property type="entry name" value="Poly_export"/>
    <property type="match status" value="1"/>
</dbReference>
<evidence type="ECO:0000313" key="5">
    <source>
        <dbReference type="Proteomes" id="UP000663918"/>
    </source>
</evidence>
<dbReference type="Proteomes" id="UP000663918">
    <property type="component" value="Chromosome"/>
</dbReference>
<gene>
    <name evidence="4" type="ORF">IFJ75_02600</name>
</gene>
<evidence type="ECO:0000313" key="4">
    <source>
        <dbReference type="EMBL" id="QTC91838.1"/>
    </source>
</evidence>
<sequence>MALKRLLPLLLLGACGTTQDIRPVEREPQGFAPWSESAPGYRLGVGDRLKIDFLMTPEMGQEAAVEPDGFISLRATGRVEAQNRTAAELQAAVAAAAEPRLRHPVVTLSVTEARAARIIVGGAVSRPGVYPLPARASTLEAVMLAGGFSSESRMDQVVIIRQRPDGAPMLRTVDLRRFVSNGAPGESLMLASEDIVFVPRSRVAEVNLWIDQYVNRMLPFSRNVSYANSLEGVR</sequence>
<dbReference type="InterPro" id="IPR019554">
    <property type="entry name" value="Soluble_ligand-bd"/>
</dbReference>
<proteinExistence type="predicted"/>
<accession>A0A975GWH2</accession>
<dbReference type="PANTHER" id="PTHR33619">
    <property type="entry name" value="POLYSACCHARIDE EXPORT PROTEIN GFCE-RELATED"/>
    <property type="match status" value="1"/>
</dbReference>
<dbReference type="PANTHER" id="PTHR33619:SF3">
    <property type="entry name" value="POLYSACCHARIDE EXPORT PROTEIN GFCE-RELATED"/>
    <property type="match status" value="1"/>
</dbReference>
<dbReference type="Gene3D" id="3.30.1950.10">
    <property type="entry name" value="wza like domain"/>
    <property type="match status" value="1"/>
</dbReference>
<organism evidence="4 5">
    <name type="scientific">Brevundimonas goettingensis</name>
    <dbReference type="NCBI Taxonomy" id="2774190"/>
    <lineage>
        <taxon>Bacteria</taxon>
        <taxon>Pseudomonadati</taxon>
        <taxon>Pseudomonadota</taxon>
        <taxon>Alphaproteobacteria</taxon>
        <taxon>Caulobacterales</taxon>
        <taxon>Caulobacteraceae</taxon>
        <taxon>Brevundimonas</taxon>
    </lineage>
</organism>
<dbReference type="Gene3D" id="3.10.560.10">
    <property type="entry name" value="Outer membrane lipoprotein wza domain like"/>
    <property type="match status" value="1"/>
</dbReference>
<evidence type="ECO:0000259" key="3">
    <source>
        <dbReference type="Pfam" id="PF10531"/>
    </source>
</evidence>
<dbReference type="AlphaFoldDB" id="A0A975GWH2"/>
<protein>
    <submittedName>
        <fullName evidence="4">Polysaccharide biosynthesis/export family protein</fullName>
    </submittedName>
</protein>
<dbReference type="EMBL" id="CP062222">
    <property type="protein sequence ID" value="QTC91838.1"/>
    <property type="molecule type" value="Genomic_DNA"/>
</dbReference>
<dbReference type="Pfam" id="PF10531">
    <property type="entry name" value="SLBB"/>
    <property type="match status" value="1"/>
</dbReference>
<dbReference type="InterPro" id="IPR049712">
    <property type="entry name" value="Poly_export"/>
</dbReference>
<feature type="domain" description="Polysaccharide export protein N-terminal" evidence="2">
    <location>
        <begin position="36"/>
        <end position="111"/>
    </location>
</feature>
<reference evidence="4" key="1">
    <citation type="submission" date="2020-09" db="EMBL/GenBank/DDBJ databases">
        <title>Brevundimonas sp. LVF2 isolated from a puddle in Goettingen, Germany.</title>
        <authorList>
            <person name="Friedrich I."/>
            <person name="Klassen A."/>
            <person name="Hannes N."/>
            <person name="Schneider D."/>
            <person name="Hertel R."/>
            <person name="Daniel R."/>
        </authorList>
    </citation>
    <scope>NUCLEOTIDE SEQUENCE</scope>
    <source>
        <strain evidence="4">LVF2</strain>
    </source>
</reference>
<evidence type="ECO:0000256" key="1">
    <source>
        <dbReference type="ARBA" id="ARBA00022729"/>
    </source>
</evidence>
<dbReference type="RefSeq" id="WP_207871013.1">
    <property type="nucleotide sequence ID" value="NZ_CP062222.1"/>
</dbReference>